<gene>
    <name evidence="2" type="ORF">BO71DRAFT_408896</name>
</gene>
<dbReference type="EMBL" id="KZ825862">
    <property type="protein sequence ID" value="PYH94941.1"/>
    <property type="molecule type" value="Genomic_DNA"/>
</dbReference>
<reference evidence="2 3" key="1">
    <citation type="submission" date="2018-02" db="EMBL/GenBank/DDBJ databases">
        <title>The genomes of Aspergillus section Nigri reveals drivers in fungal speciation.</title>
        <authorList>
            <consortium name="DOE Joint Genome Institute"/>
            <person name="Vesth T.C."/>
            <person name="Nybo J."/>
            <person name="Theobald S."/>
            <person name="Brandl J."/>
            <person name="Frisvad J.C."/>
            <person name="Nielsen K.F."/>
            <person name="Lyhne E.K."/>
            <person name="Kogle M.E."/>
            <person name="Kuo A."/>
            <person name="Riley R."/>
            <person name="Clum A."/>
            <person name="Nolan M."/>
            <person name="Lipzen A."/>
            <person name="Salamov A."/>
            <person name="Henrissat B."/>
            <person name="Wiebenga A."/>
            <person name="De vries R.P."/>
            <person name="Grigoriev I.V."/>
            <person name="Mortensen U.H."/>
            <person name="Andersen M.R."/>
            <person name="Baker S.E."/>
        </authorList>
    </citation>
    <scope>NUCLEOTIDE SEQUENCE [LARGE SCALE GENOMIC DNA]</scope>
    <source>
        <strain evidence="2 3">CBS 707.79</strain>
    </source>
</reference>
<evidence type="ECO:0008006" key="4">
    <source>
        <dbReference type="Google" id="ProtNLM"/>
    </source>
</evidence>
<organism evidence="2 3">
    <name type="scientific">Aspergillus ellipticus CBS 707.79</name>
    <dbReference type="NCBI Taxonomy" id="1448320"/>
    <lineage>
        <taxon>Eukaryota</taxon>
        <taxon>Fungi</taxon>
        <taxon>Dikarya</taxon>
        <taxon>Ascomycota</taxon>
        <taxon>Pezizomycotina</taxon>
        <taxon>Eurotiomycetes</taxon>
        <taxon>Eurotiomycetidae</taxon>
        <taxon>Eurotiales</taxon>
        <taxon>Aspergillaceae</taxon>
        <taxon>Aspergillus</taxon>
        <taxon>Aspergillus subgen. Circumdati</taxon>
    </lineage>
</organism>
<protein>
    <recommendedName>
        <fullName evidence="4">S-adenosyl-L-methionine-dependent methyltransferase</fullName>
    </recommendedName>
</protein>
<sequence>MSAAEEGGNEHAPKREWIMHRLSLSSNSGPGSDPGSDQISITSNNSYEARSITAVVENGRRYCNDTYFMPNDEPEQTRLNIIHQIYLVLLDGHLTAAPIALDAPRTRILDIGTGPGDWAIEMSTTYPTSPSPHRTSASSTTLDDARDEWTYADGPFDLIHLRGLAGGHVEVANIDFSADTMISTPADSYLRLFSSVLRSAADSIRYPCGMSHLRSAVLDAEGFVDVHVRAYTFPIGLWAEPPRERTLGKMALVALLEGLEAFSLRLLTAKCGWMAEEVRDLCDQVKTELLGGQPSSDCAGLHCHGQEAPGSVTGGIGKTDADFSEWLNAARPKIGAHK</sequence>
<evidence type="ECO:0000256" key="1">
    <source>
        <dbReference type="SAM" id="MobiDB-lite"/>
    </source>
</evidence>
<dbReference type="STRING" id="1448320.A0A319DCH5"/>
<feature type="compositionally biased region" description="Low complexity" evidence="1">
    <location>
        <begin position="23"/>
        <end position="37"/>
    </location>
</feature>
<dbReference type="InterPro" id="IPR029063">
    <property type="entry name" value="SAM-dependent_MTases_sf"/>
</dbReference>
<proteinExistence type="predicted"/>
<dbReference type="OrthoDB" id="2013972at2759"/>
<name>A0A319DCH5_9EURO</name>
<dbReference type="VEuPathDB" id="FungiDB:BO71DRAFT_408896"/>
<dbReference type="SUPFAM" id="SSF53335">
    <property type="entry name" value="S-adenosyl-L-methionine-dependent methyltransferases"/>
    <property type="match status" value="1"/>
</dbReference>
<accession>A0A319DCH5</accession>
<dbReference type="AlphaFoldDB" id="A0A319DCH5"/>
<evidence type="ECO:0000313" key="2">
    <source>
        <dbReference type="EMBL" id="PYH94941.1"/>
    </source>
</evidence>
<feature type="region of interest" description="Disordered" evidence="1">
    <location>
        <begin position="23"/>
        <end position="44"/>
    </location>
</feature>
<dbReference type="Proteomes" id="UP000247810">
    <property type="component" value="Unassembled WGS sequence"/>
</dbReference>
<keyword evidence="3" id="KW-1185">Reference proteome</keyword>
<evidence type="ECO:0000313" key="3">
    <source>
        <dbReference type="Proteomes" id="UP000247810"/>
    </source>
</evidence>